<proteinExistence type="predicted"/>
<dbReference type="Proteomes" id="UP000233551">
    <property type="component" value="Unassembled WGS sequence"/>
</dbReference>
<sequence>MVWTITDIVVWNGEPKWGADKYQTPNQLKMKYHCEINAMFYQMRGGSEGSARNTGADHGH</sequence>
<keyword evidence="2" id="KW-1185">Reference proteome</keyword>
<dbReference type="EMBL" id="PGOL01004345">
    <property type="protein sequence ID" value="PKI37699.1"/>
    <property type="molecule type" value="Genomic_DNA"/>
</dbReference>
<gene>
    <name evidence="1" type="ORF">CRG98_041992</name>
</gene>
<reference evidence="1 2" key="1">
    <citation type="submission" date="2017-11" db="EMBL/GenBank/DDBJ databases">
        <title>De-novo sequencing of pomegranate (Punica granatum L.) genome.</title>
        <authorList>
            <person name="Akparov Z."/>
            <person name="Amiraslanov A."/>
            <person name="Hajiyeva S."/>
            <person name="Abbasov M."/>
            <person name="Kaur K."/>
            <person name="Hamwieh A."/>
            <person name="Solovyev V."/>
            <person name="Salamov A."/>
            <person name="Braich B."/>
            <person name="Kosarev P."/>
            <person name="Mahmoud A."/>
            <person name="Hajiyev E."/>
            <person name="Babayeva S."/>
            <person name="Izzatullayeva V."/>
            <person name="Mammadov A."/>
            <person name="Mammadov A."/>
            <person name="Sharifova S."/>
            <person name="Ojaghi J."/>
            <person name="Eynullazada K."/>
            <person name="Bayramov B."/>
            <person name="Abdulazimova A."/>
            <person name="Shahmuradov I."/>
        </authorList>
    </citation>
    <scope>NUCLEOTIDE SEQUENCE [LARGE SCALE GENOMIC DNA]</scope>
    <source>
        <strain evidence="2">cv. AG2017</strain>
        <tissue evidence="1">Leaf</tissue>
    </source>
</reference>
<organism evidence="1 2">
    <name type="scientific">Punica granatum</name>
    <name type="common">Pomegranate</name>
    <dbReference type="NCBI Taxonomy" id="22663"/>
    <lineage>
        <taxon>Eukaryota</taxon>
        <taxon>Viridiplantae</taxon>
        <taxon>Streptophyta</taxon>
        <taxon>Embryophyta</taxon>
        <taxon>Tracheophyta</taxon>
        <taxon>Spermatophyta</taxon>
        <taxon>Magnoliopsida</taxon>
        <taxon>eudicotyledons</taxon>
        <taxon>Gunneridae</taxon>
        <taxon>Pentapetalae</taxon>
        <taxon>rosids</taxon>
        <taxon>malvids</taxon>
        <taxon>Myrtales</taxon>
        <taxon>Lythraceae</taxon>
        <taxon>Punica</taxon>
    </lineage>
</organism>
<evidence type="ECO:0000313" key="1">
    <source>
        <dbReference type="EMBL" id="PKI37699.1"/>
    </source>
</evidence>
<accession>A0A2I0I142</accession>
<name>A0A2I0I142_PUNGR</name>
<dbReference type="AlphaFoldDB" id="A0A2I0I142"/>
<protein>
    <submittedName>
        <fullName evidence="1">Uncharacterized protein</fullName>
    </submittedName>
</protein>
<comment type="caution">
    <text evidence="1">The sequence shown here is derived from an EMBL/GenBank/DDBJ whole genome shotgun (WGS) entry which is preliminary data.</text>
</comment>
<evidence type="ECO:0000313" key="2">
    <source>
        <dbReference type="Proteomes" id="UP000233551"/>
    </source>
</evidence>